<keyword evidence="4" id="KW-0472">Membrane</keyword>
<dbReference type="InterPro" id="IPR011990">
    <property type="entry name" value="TPR-like_helical_dom_sf"/>
</dbReference>
<accession>A0A3S0H787</accession>
<organism evidence="7 8">
    <name type="scientific">Hymenobacter gummosus</name>
    <dbReference type="NCBI Taxonomy" id="1776032"/>
    <lineage>
        <taxon>Bacteria</taxon>
        <taxon>Pseudomonadati</taxon>
        <taxon>Bacteroidota</taxon>
        <taxon>Cytophagia</taxon>
        <taxon>Cytophagales</taxon>
        <taxon>Hymenobacteraceae</taxon>
        <taxon>Hymenobacter</taxon>
    </lineage>
</organism>
<reference evidence="7 8" key="1">
    <citation type="submission" date="2018-12" db="EMBL/GenBank/DDBJ databases">
        <title>Hymenobacter gummosus sp. nov., isolated from a spring.</title>
        <authorList>
            <person name="Nie L."/>
        </authorList>
    </citation>
    <scope>NUCLEOTIDE SEQUENCE [LARGE SCALE GENOMIC DNA]</scope>
    <source>
        <strain evidence="7 8">KCTC 52166</strain>
    </source>
</reference>
<comment type="subcellular location">
    <subcellularLocation>
        <location evidence="1">Cell outer membrane</location>
    </subcellularLocation>
</comment>
<name>A0A3S0H787_9BACT</name>
<proteinExistence type="inferred from homology"/>
<comment type="caution">
    <text evidence="7">The sequence shown here is derived from an EMBL/GenBank/DDBJ whole genome shotgun (WGS) entry which is preliminary data.</text>
</comment>
<evidence type="ECO:0000259" key="6">
    <source>
        <dbReference type="Pfam" id="PF07980"/>
    </source>
</evidence>
<evidence type="ECO:0000256" key="3">
    <source>
        <dbReference type="ARBA" id="ARBA00022729"/>
    </source>
</evidence>
<evidence type="ECO:0000313" key="8">
    <source>
        <dbReference type="Proteomes" id="UP000282184"/>
    </source>
</evidence>
<feature type="domain" description="RagB/SusD" evidence="6">
    <location>
        <begin position="26"/>
        <end position="200"/>
    </location>
</feature>
<dbReference type="InterPro" id="IPR012944">
    <property type="entry name" value="SusD_RagB_dom"/>
</dbReference>
<dbReference type="Gene3D" id="1.25.40.390">
    <property type="match status" value="1"/>
</dbReference>
<dbReference type="RefSeq" id="WP_126691809.1">
    <property type="nucleotide sequence ID" value="NZ_RXOF01000002.1"/>
</dbReference>
<evidence type="ECO:0000256" key="1">
    <source>
        <dbReference type="ARBA" id="ARBA00004442"/>
    </source>
</evidence>
<comment type="similarity">
    <text evidence="2">Belongs to the SusD family.</text>
</comment>
<evidence type="ECO:0000256" key="4">
    <source>
        <dbReference type="ARBA" id="ARBA00023136"/>
    </source>
</evidence>
<keyword evidence="3" id="KW-0732">Signal</keyword>
<sequence length="200" mass="22859">MGRQIRVSDTAMVATKRAVPGKRTKNYVVYDRDDVYNANGTIKTGLNYVNLKKFWDTNRSAANIQAGTNDVVVMRLAEMYLISAEAEHKLGNNTAADMINVLRVRAAKKTPVDYSQAMRITASDVTLDFILDERAREFVGEYIRWFDVKRMKNNNDFASYIKARNPDISQVQDYHRLRPIRQEELNALLNAAEFGQNPGY</sequence>
<dbReference type="SUPFAM" id="SSF48452">
    <property type="entry name" value="TPR-like"/>
    <property type="match status" value="1"/>
</dbReference>
<evidence type="ECO:0000256" key="5">
    <source>
        <dbReference type="ARBA" id="ARBA00023237"/>
    </source>
</evidence>
<dbReference type="AlphaFoldDB" id="A0A3S0H787"/>
<dbReference type="OrthoDB" id="9792139at2"/>
<evidence type="ECO:0000256" key="2">
    <source>
        <dbReference type="ARBA" id="ARBA00006275"/>
    </source>
</evidence>
<keyword evidence="5" id="KW-0998">Cell outer membrane</keyword>
<protein>
    <submittedName>
        <fullName evidence="7">RagB/SusD family nutrient uptake outer membrane protein</fullName>
    </submittedName>
</protein>
<dbReference type="Proteomes" id="UP000282184">
    <property type="component" value="Unassembled WGS sequence"/>
</dbReference>
<dbReference type="EMBL" id="RXOF01000002">
    <property type="protein sequence ID" value="RTQ52152.1"/>
    <property type="molecule type" value="Genomic_DNA"/>
</dbReference>
<evidence type="ECO:0000313" key="7">
    <source>
        <dbReference type="EMBL" id="RTQ52152.1"/>
    </source>
</evidence>
<keyword evidence="8" id="KW-1185">Reference proteome</keyword>
<dbReference type="Pfam" id="PF07980">
    <property type="entry name" value="SusD_RagB"/>
    <property type="match status" value="1"/>
</dbReference>
<dbReference type="GO" id="GO:0009279">
    <property type="term" value="C:cell outer membrane"/>
    <property type="evidence" value="ECO:0007669"/>
    <property type="project" value="UniProtKB-SubCell"/>
</dbReference>
<gene>
    <name evidence="7" type="ORF">EJV47_03765</name>
</gene>